<evidence type="ECO:0000313" key="3">
    <source>
        <dbReference type="EMBL" id="EPY52241.1"/>
    </source>
</evidence>
<sequence length="110" mass="13342">MNYYPYIIDSRESLNRNKRRNSETSAEHNAAYNNLSNAEIANSSSSPPSRGIYSSTEGEDKRDNRESSEERRWWKFKINKDERLRKLKENREFEKNRRRKSMEDIGFYFY</sequence>
<accession>S9XEM1</accession>
<evidence type="ECO:0000256" key="1">
    <source>
        <dbReference type="SAM" id="Coils"/>
    </source>
</evidence>
<dbReference type="Proteomes" id="UP000015464">
    <property type="component" value="Unassembled WGS sequence"/>
</dbReference>
<dbReference type="AlphaFoldDB" id="S9XEM1"/>
<gene>
    <name evidence="3" type="ORF">SPOG_05680</name>
</gene>
<reference evidence="3 4" key="1">
    <citation type="journal article" date="2011" name="Science">
        <title>Comparative functional genomics of the fission yeasts.</title>
        <authorList>
            <person name="Rhind N."/>
            <person name="Chen Z."/>
            <person name="Yassour M."/>
            <person name="Thompson D.A."/>
            <person name="Haas B.J."/>
            <person name="Habib N."/>
            <person name="Wapinski I."/>
            <person name="Roy S."/>
            <person name="Lin M.F."/>
            <person name="Heiman D.I."/>
            <person name="Young S.K."/>
            <person name="Furuya K."/>
            <person name="Guo Y."/>
            <person name="Pidoux A."/>
            <person name="Chen H.M."/>
            <person name="Robbertse B."/>
            <person name="Goldberg J.M."/>
            <person name="Aoki K."/>
            <person name="Bayne E.H."/>
            <person name="Berlin A.M."/>
            <person name="Desjardins C.A."/>
            <person name="Dobbs E."/>
            <person name="Dukaj L."/>
            <person name="Fan L."/>
            <person name="FitzGerald M.G."/>
            <person name="French C."/>
            <person name="Gujja S."/>
            <person name="Hansen K."/>
            <person name="Keifenheim D."/>
            <person name="Levin J.Z."/>
            <person name="Mosher R.A."/>
            <person name="Mueller C.A."/>
            <person name="Pfiffner J."/>
            <person name="Priest M."/>
            <person name="Russ C."/>
            <person name="Smialowska A."/>
            <person name="Swoboda P."/>
            <person name="Sykes S.M."/>
            <person name="Vaughn M."/>
            <person name="Vengrova S."/>
            <person name="Yoder R."/>
            <person name="Zeng Q."/>
            <person name="Allshire R."/>
            <person name="Baulcombe D."/>
            <person name="Birren B.W."/>
            <person name="Brown W."/>
            <person name="Ekwall K."/>
            <person name="Kellis M."/>
            <person name="Leatherwood J."/>
            <person name="Levin H."/>
            <person name="Margalit H."/>
            <person name="Martienssen R."/>
            <person name="Nieduszynski C.A."/>
            <person name="Spatafora J.W."/>
            <person name="Friedman N."/>
            <person name="Dalgaard J.Z."/>
            <person name="Baumann P."/>
            <person name="Niki H."/>
            <person name="Regev A."/>
            <person name="Nusbaum C."/>
        </authorList>
    </citation>
    <scope>NUCLEOTIDE SEQUENCE [LARGE SCALE GENOMIC DNA]</scope>
    <source>
        <strain evidence="4">OY26 / ATCC MYA-4695 / CBS 11777 / NBRC 106824 / NRRL Y48691</strain>
    </source>
</reference>
<name>S9XEM1_SCHCR</name>
<feature type="compositionally biased region" description="Low complexity" evidence="2">
    <location>
        <begin position="33"/>
        <end position="55"/>
    </location>
</feature>
<organism evidence="3 4">
    <name type="scientific">Schizosaccharomyces cryophilus (strain OY26 / ATCC MYA-4695 / CBS 11777 / NBRC 106824 / NRRL Y48691)</name>
    <name type="common">Fission yeast</name>
    <dbReference type="NCBI Taxonomy" id="653667"/>
    <lineage>
        <taxon>Eukaryota</taxon>
        <taxon>Fungi</taxon>
        <taxon>Dikarya</taxon>
        <taxon>Ascomycota</taxon>
        <taxon>Taphrinomycotina</taxon>
        <taxon>Schizosaccharomycetes</taxon>
        <taxon>Schizosaccharomycetales</taxon>
        <taxon>Schizosaccharomycetaceae</taxon>
        <taxon>Schizosaccharomyces</taxon>
    </lineage>
</organism>
<evidence type="ECO:0000256" key="2">
    <source>
        <dbReference type="SAM" id="MobiDB-lite"/>
    </source>
</evidence>
<feature type="coiled-coil region" evidence="1">
    <location>
        <begin position="77"/>
        <end position="104"/>
    </location>
</feature>
<dbReference type="OMA" id="EERRWWK"/>
<protein>
    <submittedName>
        <fullName evidence="3">Uncharacterized protein</fullName>
    </submittedName>
</protein>
<feature type="region of interest" description="Disordered" evidence="2">
    <location>
        <begin position="33"/>
        <end position="70"/>
    </location>
</feature>
<keyword evidence="1" id="KW-0175">Coiled coil</keyword>
<proteinExistence type="predicted"/>
<feature type="compositionally biased region" description="Basic and acidic residues" evidence="2">
    <location>
        <begin position="58"/>
        <end position="70"/>
    </location>
</feature>
<dbReference type="HOGENOM" id="CLU_2172529_0_0_1"/>
<dbReference type="RefSeq" id="XP_013022945.1">
    <property type="nucleotide sequence ID" value="XM_013167491.1"/>
</dbReference>
<dbReference type="GeneID" id="25039403"/>
<evidence type="ECO:0000313" key="4">
    <source>
        <dbReference type="Proteomes" id="UP000015464"/>
    </source>
</evidence>
<keyword evidence="4" id="KW-1185">Reference proteome</keyword>
<dbReference type="EMBL" id="KE546989">
    <property type="protein sequence ID" value="EPY52241.1"/>
    <property type="molecule type" value="Genomic_DNA"/>
</dbReference>